<dbReference type="PROSITE" id="PS00242">
    <property type="entry name" value="INTEGRIN_ALPHA"/>
    <property type="match status" value="1"/>
</dbReference>
<evidence type="ECO:0000313" key="20">
    <source>
        <dbReference type="Proteomes" id="UP000826234"/>
    </source>
</evidence>
<comment type="similarity">
    <text evidence="2 16">Belongs to the integrin alpha chain family.</text>
</comment>
<dbReference type="Pfam" id="PF01839">
    <property type="entry name" value="FG-GAP"/>
    <property type="match status" value="2"/>
</dbReference>
<keyword evidence="3 16" id="KW-0812">Transmembrane</keyword>
<evidence type="ECO:0000256" key="9">
    <source>
        <dbReference type="ARBA" id="ARBA00022989"/>
    </source>
</evidence>
<dbReference type="InterPro" id="IPR002035">
    <property type="entry name" value="VWF_A"/>
</dbReference>
<dbReference type="EMBL" id="JAIPUX010000521">
    <property type="protein sequence ID" value="KAH0626350.1"/>
    <property type="molecule type" value="Genomic_DNA"/>
</dbReference>
<dbReference type="InterPro" id="IPR013649">
    <property type="entry name" value="Integrin_alpha_Ig-like_1"/>
</dbReference>
<evidence type="ECO:0000259" key="18">
    <source>
        <dbReference type="PROSITE" id="PS50234"/>
    </source>
</evidence>
<feature type="repeat" description="FG-GAP" evidence="15">
    <location>
        <begin position="540"/>
        <end position="600"/>
    </location>
</feature>
<dbReference type="Pfam" id="PF21520">
    <property type="entry name" value="ITGAX-like_Ig_3"/>
    <property type="match status" value="1"/>
</dbReference>
<keyword evidence="14" id="KW-0325">Glycoprotein</keyword>
<comment type="subcellular location">
    <subcellularLocation>
        <location evidence="1 16">Membrane</location>
        <topology evidence="1 16">Single-pass type I membrane protein</topology>
    </subcellularLocation>
</comment>
<sequence length="1099" mass="121262">MKSLKLFVYLPAVLTSCHGFSLDTEHPITFQEAAMGFGQSVVQFGSGANAGYGTTLLITITLCLTTSNHCPLIPQVCGPTVHQTCGENIYLKGYCFLLDQNLREIKRFPESLPECPKRLTDIVFLIDGSGSINPREFSQMKTFVSEVMKRFQNMNTQFALSQYARRYREHFDFLEFQRTRDPDELLRRVQQLQGATLTATYIQKVVRELFVPEKGSRHGASKVLIVITDGEKTGDPLEYSDVIPQAEQAGIIRFAIGVGEVFSKGRANQELISIASSPAADHVFPVNNFDALKDIQNRLQDKIFAIEGTQSKSSSSFQLEMSQEGFSALLTPDGPALGAVGAYDWSGGIFLYGSRGDSNFINVSSLTKDMNDAYLGYSMQIVQLNGQNSYVLGAPRYQHSGRVIWFTQNNGQWEAKSELSIKEPLQIGSYFGAALCSVDLDRDTNTDLVLIGAPLYYDSVAGGRVYICERKGESFFCGKELHGEAKHPLGRFGASIVEIGEVTGDRWTDVAVGAPMEDENRGAVYIFRGKSRSINQAYSQRIQGSKLTNRLHYFGQTIGGGSDLTGDGLPDVAVGAEGQVLLLRSRPVLQVSSRITFTPSTIPISAFECQDQEVLNKEISKATVCLIIQSDSRFKLGNSISSTIRYTLSLDYGRTMIRAIFDGSSGTSIINEEMQVGLTTNCKEYRIKLPTCIEDSLTPISLRLNYTLTGDPIRGSNNLRAILGEDEPHQFTASLPFEKNCGRDGVCKDALKTSFNFSGLDTLVVGLTPEVNATVFIRNDGEDSYSTTLTFLYPSAFPTGSMWSLNVPLSLLQKRTLSGTLPVISITPSSEVGLSENNGPITQDMVHQGKLTVKYAVYVFVNTMDESTKYVNFSAGQENQSQIVEHLYEVKNTYQRKVPVSVLFQFPVELNGIRVWNASLDIAAEFFHLAHCVPEKQTPGSKDFVKQLKERPILDCTVATCKTVRCDIPSLELKRPLEFRIKGDIGFKWVSETQQKKVTLMSSAKISYDEKKYFQKEGFVQNQAKTVVEHLVPYNYLPIIIGSSIGGLVLLALIVAALYKLGFFKRQYKAMMDEAGDGGNEVAGPSQDSISPSPAATKG</sequence>
<evidence type="ECO:0000256" key="3">
    <source>
        <dbReference type="ARBA" id="ARBA00022692"/>
    </source>
</evidence>
<keyword evidence="9 16" id="KW-1133">Transmembrane helix</keyword>
<feature type="domain" description="VWFA" evidence="18">
    <location>
        <begin position="121"/>
        <end position="299"/>
    </location>
</feature>
<dbReference type="PANTHER" id="PTHR23220:SF118">
    <property type="entry name" value="INTEGRIN ALPHA-X"/>
    <property type="match status" value="1"/>
</dbReference>
<evidence type="ECO:0000313" key="19">
    <source>
        <dbReference type="EMBL" id="KAH0626350.1"/>
    </source>
</evidence>
<name>A0ABQ7T9F3_PHRPL</name>
<feature type="compositionally biased region" description="Polar residues" evidence="17">
    <location>
        <begin position="1086"/>
        <end position="1099"/>
    </location>
</feature>
<reference evidence="19 20" key="1">
    <citation type="journal article" date="2022" name="Gigascience">
        <title>A chromosome-level genome assembly and annotation of the desert horned lizard, Phrynosoma platyrhinos, provides insight into chromosomal rearrangements among reptiles.</title>
        <authorList>
            <person name="Koochekian N."/>
            <person name="Ascanio A."/>
            <person name="Farleigh K."/>
            <person name="Card D.C."/>
            <person name="Schield D.R."/>
            <person name="Castoe T.A."/>
            <person name="Jezkova T."/>
        </authorList>
    </citation>
    <scope>NUCLEOTIDE SEQUENCE [LARGE SCALE GENOMIC DNA]</scope>
    <source>
        <strain evidence="19">NK-2021</strain>
    </source>
</reference>
<dbReference type="PROSITE" id="PS51257">
    <property type="entry name" value="PROKAR_LIPOPROTEIN"/>
    <property type="match status" value="1"/>
</dbReference>
<evidence type="ECO:0000256" key="17">
    <source>
        <dbReference type="SAM" id="MobiDB-lite"/>
    </source>
</evidence>
<protein>
    <recommendedName>
        <fullName evidence="18">VWFA domain-containing protein</fullName>
    </recommendedName>
</protein>
<keyword evidence="5 16" id="KW-0732">Signal</keyword>
<evidence type="ECO:0000256" key="14">
    <source>
        <dbReference type="ARBA" id="ARBA00023180"/>
    </source>
</evidence>
<dbReference type="Gene3D" id="2.60.40.1510">
    <property type="entry name" value="ntegrin, alpha v. Chain A, domain 3"/>
    <property type="match status" value="1"/>
</dbReference>
<keyword evidence="13 16" id="KW-0675">Receptor</keyword>
<dbReference type="Pfam" id="PF00357">
    <property type="entry name" value="Integrin_alpha"/>
    <property type="match status" value="1"/>
</dbReference>
<feature type="transmembrane region" description="Helical" evidence="16">
    <location>
        <begin position="1036"/>
        <end position="1059"/>
    </location>
</feature>
<dbReference type="SMART" id="SM00191">
    <property type="entry name" value="Int_alpha"/>
    <property type="match status" value="4"/>
</dbReference>
<keyword evidence="6" id="KW-0677">Repeat</keyword>
<dbReference type="InterPro" id="IPR036465">
    <property type="entry name" value="vWFA_dom_sf"/>
</dbReference>
<dbReference type="PRINTS" id="PR00453">
    <property type="entry name" value="VWFADOMAIN"/>
</dbReference>
<keyword evidence="20" id="KW-1185">Reference proteome</keyword>
<evidence type="ECO:0000256" key="15">
    <source>
        <dbReference type="PROSITE-ProRule" id="PRU00803"/>
    </source>
</evidence>
<keyword evidence="7" id="KW-0106">Calcium</keyword>
<dbReference type="SMART" id="SM00327">
    <property type="entry name" value="VWA"/>
    <property type="match status" value="1"/>
</dbReference>
<dbReference type="Gene3D" id="2.60.40.1460">
    <property type="entry name" value="Integrin domains. Chain A, domain 2"/>
    <property type="match status" value="1"/>
</dbReference>
<dbReference type="Pfam" id="PF00092">
    <property type="entry name" value="VWA"/>
    <property type="match status" value="1"/>
</dbReference>
<dbReference type="Gene3D" id="2.60.40.1530">
    <property type="entry name" value="ntegrin, alpha v. Chain A, domain 4"/>
    <property type="match status" value="1"/>
</dbReference>
<feature type="region of interest" description="Disordered" evidence="17">
    <location>
        <begin position="1076"/>
        <end position="1099"/>
    </location>
</feature>
<evidence type="ECO:0000256" key="16">
    <source>
        <dbReference type="RuleBase" id="RU003762"/>
    </source>
</evidence>
<accession>A0ABQ7T9F3</accession>
<dbReference type="PRINTS" id="PR01185">
    <property type="entry name" value="INTEGRINA"/>
</dbReference>
<keyword evidence="10 16" id="KW-0401">Integrin</keyword>
<dbReference type="PANTHER" id="PTHR23220">
    <property type="entry name" value="INTEGRIN ALPHA"/>
    <property type="match status" value="1"/>
</dbReference>
<feature type="chain" id="PRO_5044955858" description="VWFA domain-containing protein" evidence="16">
    <location>
        <begin position="20"/>
        <end position="1099"/>
    </location>
</feature>
<dbReference type="SUPFAM" id="SSF69318">
    <property type="entry name" value="Integrin alpha N-terminal domain"/>
    <property type="match status" value="1"/>
</dbReference>
<dbReference type="SUPFAM" id="SSF69179">
    <property type="entry name" value="Integrin domains"/>
    <property type="match status" value="3"/>
</dbReference>
<dbReference type="PROSITE" id="PS51470">
    <property type="entry name" value="FG_GAP"/>
    <property type="match status" value="4"/>
</dbReference>
<dbReference type="Gene3D" id="3.40.50.410">
    <property type="entry name" value="von Willebrand factor, type A domain"/>
    <property type="match status" value="1"/>
</dbReference>
<evidence type="ECO:0000256" key="8">
    <source>
        <dbReference type="ARBA" id="ARBA00022889"/>
    </source>
</evidence>
<dbReference type="Gene3D" id="2.130.10.130">
    <property type="entry name" value="Integrin alpha, N-terminal"/>
    <property type="match status" value="1"/>
</dbReference>
<dbReference type="InterPro" id="IPR032695">
    <property type="entry name" value="Integrin_dom_sf"/>
</dbReference>
<evidence type="ECO:0000256" key="6">
    <source>
        <dbReference type="ARBA" id="ARBA00022737"/>
    </source>
</evidence>
<organism evidence="19 20">
    <name type="scientific">Phrynosoma platyrhinos</name>
    <name type="common">Desert horned lizard</name>
    <dbReference type="NCBI Taxonomy" id="52577"/>
    <lineage>
        <taxon>Eukaryota</taxon>
        <taxon>Metazoa</taxon>
        <taxon>Chordata</taxon>
        <taxon>Craniata</taxon>
        <taxon>Vertebrata</taxon>
        <taxon>Euteleostomi</taxon>
        <taxon>Lepidosauria</taxon>
        <taxon>Squamata</taxon>
        <taxon>Bifurcata</taxon>
        <taxon>Unidentata</taxon>
        <taxon>Episquamata</taxon>
        <taxon>Toxicofera</taxon>
        <taxon>Iguania</taxon>
        <taxon>Phrynosomatidae</taxon>
        <taxon>Phrynosomatinae</taxon>
        <taxon>Phrynosoma</taxon>
    </lineage>
</organism>
<evidence type="ECO:0000256" key="13">
    <source>
        <dbReference type="ARBA" id="ARBA00023170"/>
    </source>
</evidence>
<dbReference type="SUPFAM" id="SSF53300">
    <property type="entry name" value="vWA-like"/>
    <property type="match status" value="1"/>
</dbReference>
<dbReference type="PROSITE" id="PS50234">
    <property type="entry name" value="VWFA"/>
    <property type="match status" value="1"/>
</dbReference>
<evidence type="ECO:0000256" key="2">
    <source>
        <dbReference type="ARBA" id="ARBA00008054"/>
    </source>
</evidence>
<dbReference type="InterPro" id="IPR028994">
    <property type="entry name" value="Integrin_alpha_N"/>
</dbReference>
<evidence type="ECO:0000256" key="12">
    <source>
        <dbReference type="ARBA" id="ARBA00023157"/>
    </source>
</evidence>
<feature type="repeat" description="FG-GAP" evidence="15">
    <location>
        <begin position="416"/>
        <end position="477"/>
    </location>
</feature>
<evidence type="ECO:0000256" key="4">
    <source>
        <dbReference type="ARBA" id="ARBA00022723"/>
    </source>
</evidence>
<dbReference type="InterPro" id="IPR013517">
    <property type="entry name" value="FG-GAP"/>
</dbReference>
<dbReference type="InterPro" id="IPR013519">
    <property type="entry name" value="Int_alpha_beta-p"/>
</dbReference>
<dbReference type="InterPro" id="IPR018184">
    <property type="entry name" value="Integrin_alpha_C_CS"/>
</dbReference>
<evidence type="ECO:0000256" key="7">
    <source>
        <dbReference type="ARBA" id="ARBA00022837"/>
    </source>
</evidence>
<keyword evidence="4" id="KW-0479">Metal-binding</keyword>
<keyword evidence="11 16" id="KW-0472">Membrane</keyword>
<feature type="repeat" description="FG-GAP" evidence="15">
    <location>
        <begin position="478"/>
        <end position="536"/>
    </location>
</feature>
<comment type="caution">
    <text evidence="19">The sequence shown here is derived from an EMBL/GenBank/DDBJ whole genome shotgun (WGS) entry which is preliminary data.</text>
</comment>
<dbReference type="InterPro" id="IPR000413">
    <property type="entry name" value="Integrin_alpha"/>
</dbReference>
<evidence type="ECO:0000256" key="1">
    <source>
        <dbReference type="ARBA" id="ARBA00004479"/>
    </source>
</evidence>
<feature type="signal peptide" evidence="16">
    <location>
        <begin position="1"/>
        <end position="19"/>
    </location>
</feature>
<dbReference type="InterPro" id="IPR048633">
    <property type="entry name" value="ITGAX-like_Ig_3"/>
</dbReference>
<proteinExistence type="inferred from homology"/>
<dbReference type="Pfam" id="PF08441">
    <property type="entry name" value="Integrin_A_Ig_1"/>
    <property type="match status" value="1"/>
</dbReference>
<feature type="repeat" description="FG-GAP" evidence="15">
    <location>
        <begin position="359"/>
        <end position="415"/>
    </location>
</feature>
<dbReference type="Proteomes" id="UP000826234">
    <property type="component" value="Unassembled WGS sequence"/>
</dbReference>
<keyword evidence="12" id="KW-1015">Disulfide bond</keyword>
<dbReference type="Gene3D" id="1.20.5.930">
    <property type="entry name" value="Bicelle-embedded integrin alpha(iib) transmembrane segment"/>
    <property type="match status" value="1"/>
</dbReference>
<evidence type="ECO:0000256" key="5">
    <source>
        <dbReference type="ARBA" id="ARBA00022729"/>
    </source>
</evidence>
<evidence type="ECO:0000256" key="10">
    <source>
        <dbReference type="ARBA" id="ARBA00023037"/>
    </source>
</evidence>
<evidence type="ECO:0000256" key="11">
    <source>
        <dbReference type="ARBA" id="ARBA00023136"/>
    </source>
</evidence>
<keyword evidence="8 16" id="KW-0130">Cell adhesion</keyword>
<gene>
    <name evidence="19" type="ORF">JD844_001288</name>
</gene>